<dbReference type="Gene3D" id="3.40.630.30">
    <property type="match status" value="1"/>
</dbReference>
<dbReference type="Pfam" id="PF00583">
    <property type="entry name" value="Acetyltransf_1"/>
    <property type="match status" value="1"/>
</dbReference>
<dbReference type="EC" id="2.3.-.-" evidence="4"/>
<evidence type="ECO:0000313" key="4">
    <source>
        <dbReference type="EMBL" id="MFC6590619.1"/>
    </source>
</evidence>
<feature type="domain" description="N-acetyltransferase" evidence="3">
    <location>
        <begin position="3"/>
        <end position="167"/>
    </location>
</feature>
<keyword evidence="1 4" id="KW-0808">Transferase</keyword>
<gene>
    <name evidence="4" type="ORF">ACFP81_00220</name>
    <name evidence="5" type="ORF">ACFP81_11620</name>
</gene>
<reference evidence="4" key="3">
    <citation type="submission" date="2024-09" db="EMBL/GenBank/DDBJ databases">
        <authorList>
            <person name="Sun Q."/>
            <person name="Mori K."/>
        </authorList>
    </citation>
    <scope>NUCLEOTIDE SEQUENCE</scope>
    <source>
        <strain evidence="4">NBRC 112440</strain>
    </source>
</reference>
<keyword evidence="2 4" id="KW-0012">Acyltransferase</keyword>
<dbReference type="EMBL" id="JBHSWD010000001">
    <property type="protein sequence ID" value="MFC6592577.1"/>
    <property type="molecule type" value="Genomic_DNA"/>
</dbReference>
<evidence type="ECO:0000256" key="1">
    <source>
        <dbReference type="ARBA" id="ARBA00022679"/>
    </source>
</evidence>
<comment type="caution">
    <text evidence="4">The sequence shown here is derived from an EMBL/GenBank/DDBJ whole genome shotgun (WGS) entry which is preliminary data.</text>
</comment>
<proteinExistence type="predicted"/>
<evidence type="ECO:0000313" key="6">
    <source>
        <dbReference type="Proteomes" id="UP001596297"/>
    </source>
</evidence>
<organism evidence="4 6">
    <name type="scientific">Deinococcus lacus</name>
    <dbReference type="NCBI Taxonomy" id="392561"/>
    <lineage>
        <taxon>Bacteria</taxon>
        <taxon>Thermotogati</taxon>
        <taxon>Deinococcota</taxon>
        <taxon>Deinococci</taxon>
        <taxon>Deinococcales</taxon>
        <taxon>Deinococcaceae</taxon>
        <taxon>Deinococcus</taxon>
    </lineage>
</organism>
<accession>A0ABW1Y8V8</accession>
<dbReference type="InterPro" id="IPR016181">
    <property type="entry name" value="Acyl_CoA_acyltransferase"/>
</dbReference>
<dbReference type="Proteomes" id="UP001596297">
    <property type="component" value="Unassembled WGS sequence"/>
</dbReference>
<evidence type="ECO:0000259" key="3">
    <source>
        <dbReference type="PROSITE" id="PS51186"/>
    </source>
</evidence>
<dbReference type="EMBL" id="JBHSWD010000001">
    <property type="protein sequence ID" value="MFC6590619.1"/>
    <property type="molecule type" value="Genomic_DNA"/>
</dbReference>
<dbReference type="RefSeq" id="WP_380081642.1">
    <property type="nucleotide sequence ID" value="NZ_JBHSWD010000001.1"/>
</dbReference>
<dbReference type="PANTHER" id="PTHR43072:SF23">
    <property type="entry name" value="UPF0039 PROTEIN C11D3.02C"/>
    <property type="match status" value="1"/>
</dbReference>
<dbReference type="PROSITE" id="PS51186">
    <property type="entry name" value="GNAT"/>
    <property type="match status" value="1"/>
</dbReference>
<evidence type="ECO:0000256" key="2">
    <source>
        <dbReference type="ARBA" id="ARBA00023315"/>
    </source>
</evidence>
<name>A0ABW1Y8V8_9DEIO</name>
<reference evidence="6" key="2">
    <citation type="journal article" date="2019" name="Int. J. Syst. Evol. Microbiol.">
        <title>The Global Catalogue of Microorganisms (GCM) 10K type strain sequencing project: providing services to taxonomists for standard genome sequencing and annotation.</title>
        <authorList>
            <consortium name="The Broad Institute Genomics Platform"/>
            <consortium name="The Broad Institute Genome Sequencing Center for Infectious Disease"/>
            <person name="Wu L."/>
            <person name="Ma J."/>
        </authorList>
    </citation>
    <scope>NUCLEOTIDE SEQUENCE [LARGE SCALE GENOMIC DNA]</scope>
    <source>
        <strain evidence="6">CGMCC 1.15772</strain>
    </source>
</reference>
<dbReference type="SUPFAM" id="SSF55729">
    <property type="entry name" value="Acyl-CoA N-acyltransferases (Nat)"/>
    <property type="match status" value="1"/>
</dbReference>
<dbReference type="CDD" id="cd04301">
    <property type="entry name" value="NAT_SF"/>
    <property type="match status" value="1"/>
</dbReference>
<dbReference type="InterPro" id="IPR000182">
    <property type="entry name" value="GNAT_dom"/>
</dbReference>
<sequence length="176" mass="19011">MTPRIRPATAADLPTILDIYNHAVLHSAATYDHAPVSLESRAAWLAERQAASFPVLVLEGAAGQVLGWGSYGPFRPKLGYSRTVEHSLYLAPDAQGQGLGSLLLTALIEQAQAQGMHSMIGVIDAQNAASLRFHIRHGFDEVGHLPEIGHKFGQWVGATLVLRRLTETPAPPHREA</sequence>
<protein>
    <submittedName>
        <fullName evidence="4">GNAT family N-acetyltransferase</fullName>
        <ecNumber evidence="4">2.3.-.-</ecNumber>
    </submittedName>
</protein>
<dbReference type="PANTHER" id="PTHR43072">
    <property type="entry name" value="N-ACETYLTRANSFERASE"/>
    <property type="match status" value="1"/>
</dbReference>
<reference evidence="4" key="1">
    <citation type="journal article" date="2014" name="Int. J. Syst. Evol. Microbiol.">
        <title>Complete genome of a new Firmicutes species belonging to the dominant human colonic microbiota ('Ruminococcus bicirculans') reveals two chromosomes and a selective capacity to utilize plant glucans.</title>
        <authorList>
            <consortium name="NISC Comparative Sequencing Program"/>
            <person name="Wegmann U."/>
            <person name="Louis P."/>
            <person name="Goesmann A."/>
            <person name="Henrissat B."/>
            <person name="Duncan S.H."/>
            <person name="Flint H.J."/>
        </authorList>
    </citation>
    <scope>NUCLEOTIDE SEQUENCE</scope>
    <source>
        <strain evidence="4">NBRC 112440</strain>
    </source>
</reference>
<evidence type="ECO:0000313" key="5">
    <source>
        <dbReference type="EMBL" id="MFC6592577.1"/>
    </source>
</evidence>
<keyword evidence="6" id="KW-1185">Reference proteome</keyword>
<dbReference type="GO" id="GO:0016746">
    <property type="term" value="F:acyltransferase activity"/>
    <property type="evidence" value="ECO:0007669"/>
    <property type="project" value="UniProtKB-KW"/>
</dbReference>